<dbReference type="PANTHER" id="PTHR42901:SF1">
    <property type="entry name" value="ALCOHOL DEHYDROGENASE"/>
    <property type="match status" value="1"/>
</dbReference>
<dbReference type="SUPFAM" id="SSF51735">
    <property type="entry name" value="NAD(P)-binding Rossmann-fold domains"/>
    <property type="match status" value="1"/>
</dbReference>
<dbReference type="STRING" id="1448308.A0A2T2NEI4"/>
<evidence type="ECO:0000256" key="2">
    <source>
        <dbReference type="ARBA" id="ARBA00023002"/>
    </source>
</evidence>
<gene>
    <name evidence="4" type="ORF">BS50DRAFT_679009</name>
</gene>
<dbReference type="InterPro" id="IPR036291">
    <property type="entry name" value="NAD(P)-bd_dom_sf"/>
</dbReference>
<dbReference type="Proteomes" id="UP000240883">
    <property type="component" value="Unassembled WGS sequence"/>
</dbReference>
<name>A0A2T2NEI4_CORCC</name>
<dbReference type="EMBL" id="KZ678139">
    <property type="protein sequence ID" value="PSN63780.1"/>
    <property type="molecule type" value="Genomic_DNA"/>
</dbReference>
<keyword evidence="5" id="KW-1185">Reference proteome</keyword>
<evidence type="ECO:0000313" key="4">
    <source>
        <dbReference type="EMBL" id="PSN63780.1"/>
    </source>
</evidence>
<proteinExistence type="inferred from homology"/>
<sequence>MTISSFTKVFHHTTYPAILPENVELSASSKRVLIVGAGSGIGQATAVAFARANAQAIILCGRHYSTLNQTVAKIEETKPGTGMLTIEMDMKDEKSVEKAFLRVKREVRGLDIVINCAGFTATNTKLQDTETEDFWKSFGVNVKGSYLLSRTFLTTFSPTPDAQKVLVLLCGSPVAPNPELPASDSMSNFAEAKLAERLAAENQDVLRAYALRPGKVDTGATQAGGEALPGPEAPKDTGEWDDADLPAGFMLWLVSHKGTCIPSGKFLLANWDVEELEARADELKADSKLLSLGLDC</sequence>
<comment type="similarity">
    <text evidence="1">Belongs to the short-chain dehydrogenases/reductases (SDR) family.</text>
</comment>
<evidence type="ECO:0000256" key="3">
    <source>
        <dbReference type="SAM" id="MobiDB-lite"/>
    </source>
</evidence>
<dbReference type="PRINTS" id="PR00081">
    <property type="entry name" value="GDHRDH"/>
</dbReference>
<dbReference type="OrthoDB" id="1933717at2759"/>
<dbReference type="GO" id="GO:0016491">
    <property type="term" value="F:oxidoreductase activity"/>
    <property type="evidence" value="ECO:0007669"/>
    <property type="project" value="UniProtKB-KW"/>
</dbReference>
<dbReference type="Pfam" id="PF00106">
    <property type="entry name" value="adh_short"/>
    <property type="match status" value="1"/>
</dbReference>
<organism evidence="4 5">
    <name type="scientific">Corynespora cassiicola Philippines</name>
    <dbReference type="NCBI Taxonomy" id="1448308"/>
    <lineage>
        <taxon>Eukaryota</taxon>
        <taxon>Fungi</taxon>
        <taxon>Dikarya</taxon>
        <taxon>Ascomycota</taxon>
        <taxon>Pezizomycotina</taxon>
        <taxon>Dothideomycetes</taxon>
        <taxon>Pleosporomycetidae</taxon>
        <taxon>Pleosporales</taxon>
        <taxon>Corynesporascaceae</taxon>
        <taxon>Corynespora</taxon>
    </lineage>
</organism>
<evidence type="ECO:0000256" key="1">
    <source>
        <dbReference type="ARBA" id="ARBA00006484"/>
    </source>
</evidence>
<keyword evidence="2" id="KW-0560">Oxidoreductase</keyword>
<evidence type="ECO:0000313" key="5">
    <source>
        <dbReference type="Proteomes" id="UP000240883"/>
    </source>
</evidence>
<feature type="region of interest" description="Disordered" evidence="3">
    <location>
        <begin position="217"/>
        <end position="240"/>
    </location>
</feature>
<dbReference type="AlphaFoldDB" id="A0A2T2NEI4"/>
<dbReference type="PANTHER" id="PTHR42901">
    <property type="entry name" value="ALCOHOL DEHYDROGENASE"/>
    <property type="match status" value="1"/>
</dbReference>
<dbReference type="CDD" id="cd05233">
    <property type="entry name" value="SDR_c"/>
    <property type="match status" value="1"/>
</dbReference>
<dbReference type="InterPro" id="IPR002347">
    <property type="entry name" value="SDR_fam"/>
</dbReference>
<dbReference type="Gene3D" id="3.40.50.720">
    <property type="entry name" value="NAD(P)-binding Rossmann-like Domain"/>
    <property type="match status" value="1"/>
</dbReference>
<reference evidence="4 5" key="1">
    <citation type="journal article" date="2018" name="Front. Microbiol.">
        <title>Genome-Wide Analysis of Corynespora cassiicola Leaf Fall Disease Putative Effectors.</title>
        <authorList>
            <person name="Lopez D."/>
            <person name="Ribeiro S."/>
            <person name="Label P."/>
            <person name="Fumanal B."/>
            <person name="Venisse J.S."/>
            <person name="Kohler A."/>
            <person name="de Oliveira R.R."/>
            <person name="Labutti K."/>
            <person name="Lipzen A."/>
            <person name="Lail K."/>
            <person name="Bauer D."/>
            <person name="Ohm R.A."/>
            <person name="Barry K.W."/>
            <person name="Spatafora J."/>
            <person name="Grigoriev I.V."/>
            <person name="Martin F.M."/>
            <person name="Pujade-Renaud V."/>
        </authorList>
    </citation>
    <scope>NUCLEOTIDE SEQUENCE [LARGE SCALE GENOMIC DNA]</scope>
    <source>
        <strain evidence="4 5">Philippines</strain>
    </source>
</reference>
<protein>
    <submittedName>
        <fullName evidence="4">NAD(P)-binding protein</fullName>
    </submittedName>
</protein>
<accession>A0A2T2NEI4</accession>